<comment type="caution">
    <text evidence="1">The sequence shown here is derived from an EMBL/GenBank/DDBJ whole genome shotgun (WGS) entry which is preliminary data.</text>
</comment>
<dbReference type="Gene3D" id="1.25.40.10">
    <property type="entry name" value="Tetratricopeptide repeat domain"/>
    <property type="match status" value="1"/>
</dbReference>
<dbReference type="STRING" id="1004156.AYP45_14425"/>
<evidence type="ECO:0000313" key="2">
    <source>
        <dbReference type="Proteomes" id="UP000189681"/>
    </source>
</evidence>
<protein>
    <submittedName>
        <fullName evidence="1">Thioredoxin family protein</fullName>
    </submittedName>
</protein>
<name>A0A1V4AQS6_9BACT</name>
<dbReference type="AlphaFoldDB" id="A0A1V4AQS6"/>
<proteinExistence type="predicted"/>
<dbReference type="SUPFAM" id="SSF52833">
    <property type="entry name" value="Thioredoxin-like"/>
    <property type="match status" value="1"/>
</dbReference>
<reference evidence="1 2" key="1">
    <citation type="journal article" date="2017" name="Water Res.">
        <title>Discovery and metagenomic analysis of an anammox bacterial enrichment related to Candidatus "Brocadia caroliniensis" in a full-scale glycerol-fed nitritation-denitritation separate centrate treatment process.</title>
        <authorList>
            <person name="Park H."/>
            <person name="Brotto A.C."/>
            <person name="van Loosdrecht M.C."/>
            <person name="Chandran K."/>
        </authorList>
    </citation>
    <scope>NUCLEOTIDE SEQUENCE [LARGE SCALE GENOMIC DNA]</scope>
    <source>
        <strain evidence="1">26THWARD</strain>
    </source>
</reference>
<dbReference type="Gene3D" id="3.40.30.10">
    <property type="entry name" value="Glutaredoxin"/>
    <property type="match status" value="1"/>
</dbReference>
<accession>A0A1V4AQS6</accession>
<dbReference type="Proteomes" id="UP000189681">
    <property type="component" value="Unassembled WGS sequence"/>
</dbReference>
<evidence type="ECO:0000313" key="1">
    <source>
        <dbReference type="EMBL" id="OOP55483.1"/>
    </source>
</evidence>
<organism evidence="1 2">
    <name type="scientific">Candidatus Brocadia carolinensis</name>
    <dbReference type="NCBI Taxonomy" id="1004156"/>
    <lineage>
        <taxon>Bacteria</taxon>
        <taxon>Pseudomonadati</taxon>
        <taxon>Planctomycetota</taxon>
        <taxon>Candidatus Brocadiia</taxon>
        <taxon>Candidatus Brocadiales</taxon>
        <taxon>Candidatus Brocadiaceae</taxon>
        <taxon>Candidatus Brocadia</taxon>
    </lineage>
</organism>
<dbReference type="EMBL" id="AYTS01000141">
    <property type="protein sequence ID" value="OOP55483.1"/>
    <property type="molecule type" value="Genomic_DNA"/>
</dbReference>
<gene>
    <name evidence="1" type="ORF">AYP45_14425</name>
</gene>
<sequence>MTYPDAAVIDFINKNFIPLQINVQSGSDLPGKYRVFWTPTLLVLDPLGTEYYRFNGFLPPDEFLAQLHFGLGFMALERQDYKAASTLLKLTVDRYPRSDIAPEAQYWYGVSEYKSTHKVDALLQAWRKIKKDYARSIWAKKVSFVKD</sequence>
<dbReference type="InterPro" id="IPR011990">
    <property type="entry name" value="TPR-like_helical_dom_sf"/>
</dbReference>
<dbReference type="InterPro" id="IPR036249">
    <property type="entry name" value="Thioredoxin-like_sf"/>
</dbReference>